<reference evidence="3 4" key="1">
    <citation type="submission" date="2020-08" db="EMBL/GenBank/DDBJ databases">
        <title>Genome sequence of Rhizobiales bacterium strain IZ6.</title>
        <authorList>
            <person name="Nakai R."/>
            <person name="Naganuma T."/>
        </authorList>
    </citation>
    <scope>NUCLEOTIDE SEQUENCE [LARGE SCALE GENOMIC DNA]</scope>
    <source>
        <strain evidence="3 4">IZ6</strain>
    </source>
</reference>
<dbReference type="PANTHER" id="PTHR34477:SF5">
    <property type="entry name" value="BSL5627 PROTEIN"/>
    <property type="match status" value="1"/>
</dbReference>
<dbReference type="PANTHER" id="PTHR34477">
    <property type="entry name" value="UPF0213 PROTEIN YHBQ"/>
    <property type="match status" value="1"/>
</dbReference>
<dbReference type="SMART" id="SM00465">
    <property type="entry name" value="GIYc"/>
    <property type="match status" value="1"/>
</dbReference>
<organism evidence="3 4">
    <name type="scientific">Terrihabitans soli</name>
    <dbReference type="NCBI Taxonomy" id="708113"/>
    <lineage>
        <taxon>Bacteria</taxon>
        <taxon>Pseudomonadati</taxon>
        <taxon>Pseudomonadota</taxon>
        <taxon>Alphaproteobacteria</taxon>
        <taxon>Hyphomicrobiales</taxon>
        <taxon>Terrihabitans</taxon>
    </lineage>
</organism>
<dbReference type="GO" id="GO:0004519">
    <property type="term" value="F:endonuclease activity"/>
    <property type="evidence" value="ECO:0007669"/>
    <property type="project" value="UniProtKB-KW"/>
</dbReference>
<proteinExistence type="inferred from homology"/>
<dbReference type="Proteomes" id="UP000515317">
    <property type="component" value="Chromosome"/>
</dbReference>
<accession>A0A6S6QPD9</accession>
<dbReference type="RefSeq" id="WP_222877609.1">
    <property type="nucleotide sequence ID" value="NZ_AP023361.1"/>
</dbReference>
<dbReference type="EMBL" id="AP023361">
    <property type="protein sequence ID" value="BCJ91336.1"/>
    <property type="molecule type" value="Genomic_DNA"/>
</dbReference>
<dbReference type="KEGG" id="tso:IZ6_20710"/>
<keyword evidence="3" id="KW-0378">Hydrolase</keyword>
<dbReference type="Pfam" id="PF01541">
    <property type="entry name" value="GIY-YIG"/>
    <property type="match status" value="1"/>
</dbReference>
<evidence type="ECO:0000313" key="4">
    <source>
        <dbReference type="Proteomes" id="UP000515317"/>
    </source>
</evidence>
<dbReference type="InterPro" id="IPR000305">
    <property type="entry name" value="GIY-YIG_endonuc"/>
</dbReference>
<name>A0A6S6QPD9_9HYPH</name>
<protein>
    <submittedName>
        <fullName evidence="3">Endonuclease</fullName>
    </submittedName>
</protein>
<evidence type="ECO:0000313" key="3">
    <source>
        <dbReference type="EMBL" id="BCJ91336.1"/>
    </source>
</evidence>
<dbReference type="AlphaFoldDB" id="A0A6S6QPD9"/>
<evidence type="ECO:0000259" key="2">
    <source>
        <dbReference type="PROSITE" id="PS50164"/>
    </source>
</evidence>
<dbReference type="CDD" id="cd10448">
    <property type="entry name" value="GIY-YIG_unchar_3"/>
    <property type="match status" value="1"/>
</dbReference>
<keyword evidence="4" id="KW-1185">Reference proteome</keyword>
<dbReference type="SUPFAM" id="SSF82771">
    <property type="entry name" value="GIY-YIG endonuclease"/>
    <property type="match status" value="1"/>
</dbReference>
<dbReference type="Gene3D" id="3.40.1440.10">
    <property type="entry name" value="GIY-YIG endonuclease"/>
    <property type="match status" value="1"/>
</dbReference>
<feature type="domain" description="GIY-YIG" evidence="2">
    <location>
        <begin position="9"/>
        <end position="85"/>
    </location>
</feature>
<dbReference type="InterPro" id="IPR035901">
    <property type="entry name" value="GIY-YIG_endonuc_sf"/>
</dbReference>
<keyword evidence="3" id="KW-0255">Endonuclease</keyword>
<comment type="similarity">
    <text evidence="1">Belongs to the UPF0213 family.</text>
</comment>
<sequence>MPYPGAQVGRYWVYILASKRLGTLYVGATNNLARRVYEHREGLVPGFTKAYDVKLLVYAEEFASIADAREAEARIKKWRRAWKIELIERSNANWDDLYPSLI</sequence>
<keyword evidence="3" id="KW-0540">Nuclease</keyword>
<dbReference type="PROSITE" id="PS50164">
    <property type="entry name" value="GIY_YIG"/>
    <property type="match status" value="1"/>
</dbReference>
<evidence type="ECO:0000256" key="1">
    <source>
        <dbReference type="ARBA" id="ARBA00007435"/>
    </source>
</evidence>
<gene>
    <name evidence="3" type="ORF">IZ6_20710</name>
</gene>
<dbReference type="InterPro" id="IPR050190">
    <property type="entry name" value="UPF0213_domain"/>
</dbReference>